<dbReference type="NCBIfam" id="NF008414">
    <property type="entry name" value="PRK11240.1"/>
    <property type="match status" value="1"/>
</dbReference>
<dbReference type="Proteomes" id="UP000053226">
    <property type="component" value="Unassembled WGS sequence"/>
</dbReference>
<reference evidence="15 16" key="1">
    <citation type="submission" date="2015-07" db="EMBL/GenBank/DDBJ databases">
        <title>ATOL: Assembling a taxonomically balanced genome-scale reconstruction of the evolutionary history of the Enterobacteriaceae.</title>
        <authorList>
            <person name="Plunkett G.III."/>
            <person name="Neeno-Eckwall E.C."/>
            <person name="Glasner J.D."/>
            <person name="Perna N.T."/>
        </authorList>
    </citation>
    <scope>NUCLEOTIDE SEQUENCE [LARGE SCALE GENOMIC DNA]</scope>
    <source>
        <strain evidence="15 16">ATCC 35017</strain>
    </source>
</reference>
<dbReference type="PANTHER" id="PTHR32282">
    <property type="entry name" value="BINDING PROTEIN TRANSPEPTIDASE, PUTATIVE-RELATED"/>
    <property type="match status" value="1"/>
</dbReference>
<evidence type="ECO:0000256" key="1">
    <source>
        <dbReference type="ARBA" id="ARBA00004752"/>
    </source>
</evidence>
<evidence type="ECO:0000259" key="12">
    <source>
        <dbReference type="Pfam" id="PF00905"/>
    </source>
</evidence>
<feature type="domain" description="Glycosyl transferase family 51" evidence="13">
    <location>
        <begin position="61"/>
        <end position="227"/>
    </location>
</feature>
<keyword evidence="7 15" id="KW-0808">Transferase</keyword>
<dbReference type="InterPro" id="IPR011815">
    <property type="entry name" value="PBP_1c"/>
</dbReference>
<keyword evidence="6 15" id="KW-0328">Glycosyltransferase</keyword>
<dbReference type="InterPro" id="IPR001264">
    <property type="entry name" value="Glyco_trans_51"/>
</dbReference>
<organism evidence="15 16">
    <name type="scientific">Moellerella wisconsensis ATCC 35017</name>
    <dbReference type="NCBI Taxonomy" id="1354267"/>
    <lineage>
        <taxon>Bacteria</taxon>
        <taxon>Pseudomonadati</taxon>
        <taxon>Pseudomonadota</taxon>
        <taxon>Gammaproteobacteria</taxon>
        <taxon>Enterobacterales</taxon>
        <taxon>Morganellaceae</taxon>
        <taxon>Moellerella</taxon>
    </lineage>
</organism>
<evidence type="ECO:0000256" key="5">
    <source>
        <dbReference type="ARBA" id="ARBA00022670"/>
    </source>
</evidence>
<evidence type="ECO:0000259" key="13">
    <source>
        <dbReference type="Pfam" id="PF00912"/>
    </source>
</evidence>
<dbReference type="GO" id="GO:0008955">
    <property type="term" value="F:peptidoglycan glycosyltransferase activity"/>
    <property type="evidence" value="ECO:0007669"/>
    <property type="project" value="UniProtKB-EC"/>
</dbReference>
<dbReference type="Gene3D" id="3.40.710.10">
    <property type="entry name" value="DD-peptidase/beta-lactamase superfamily"/>
    <property type="match status" value="1"/>
</dbReference>
<dbReference type="SUPFAM" id="SSF56601">
    <property type="entry name" value="beta-lactamase/transpeptidase-like"/>
    <property type="match status" value="1"/>
</dbReference>
<dbReference type="InterPro" id="IPR001460">
    <property type="entry name" value="PCN-bd_Tpept"/>
</dbReference>
<evidence type="ECO:0000256" key="10">
    <source>
        <dbReference type="ARBA" id="ARBA00044770"/>
    </source>
</evidence>
<feature type="domain" description="Penicillin-binding C-terminal" evidence="14">
    <location>
        <begin position="690"/>
        <end position="770"/>
    </location>
</feature>
<dbReference type="NCBIfam" id="TIGR02073">
    <property type="entry name" value="PBP_1c"/>
    <property type="match status" value="1"/>
</dbReference>
<protein>
    <recommendedName>
        <fullName evidence="10">peptidoglycan glycosyltransferase</fullName>
        <ecNumber evidence="10">2.4.99.28</ecNumber>
    </recommendedName>
</protein>
<dbReference type="GO" id="GO:0004180">
    <property type="term" value="F:carboxypeptidase activity"/>
    <property type="evidence" value="ECO:0007669"/>
    <property type="project" value="UniProtKB-KW"/>
</dbReference>
<evidence type="ECO:0000256" key="6">
    <source>
        <dbReference type="ARBA" id="ARBA00022676"/>
    </source>
</evidence>
<dbReference type="InterPro" id="IPR023346">
    <property type="entry name" value="Lysozyme-like_dom_sf"/>
</dbReference>
<dbReference type="InterPro" id="IPR009647">
    <property type="entry name" value="PBP_C"/>
</dbReference>
<accession>A0A0N0IAG9</accession>
<evidence type="ECO:0000313" key="16">
    <source>
        <dbReference type="Proteomes" id="UP000053226"/>
    </source>
</evidence>
<dbReference type="GO" id="GO:0008658">
    <property type="term" value="F:penicillin binding"/>
    <property type="evidence" value="ECO:0007669"/>
    <property type="project" value="InterPro"/>
</dbReference>
<dbReference type="SUPFAM" id="SSF53955">
    <property type="entry name" value="Lysozyme-like"/>
    <property type="match status" value="1"/>
</dbReference>
<evidence type="ECO:0000256" key="2">
    <source>
        <dbReference type="ARBA" id="ARBA00007090"/>
    </source>
</evidence>
<dbReference type="Pfam" id="PF00912">
    <property type="entry name" value="Transgly"/>
    <property type="match status" value="1"/>
</dbReference>
<evidence type="ECO:0000256" key="4">
    <source>
        <dbReference type="ARBA" id="ARBA00022645"/>
    </source>
</evidence>
<dbReference type="FunFam" id="1.10.3810.10:FF:000006">
    <property type="entry name" value="Penicillin-binding protein 1C"/>
    <property type="match status" value="1"/>
</dbReference>
<dbReference type="Pfam" id="PF00905">
    <property type="entry name" value="Transpeptidase"/>
    <property type="match status" value="1"/>
</dbReference>
<dbReference type="UniPathway" id="UPA00219"/>
<sequence>MKRWFRRLLHIVLISFCILFFLLGSLWLADKLWPLPIKHIEMAKTVVAEDGTPLWRFADKQGIWRYPVTLNEVSPDYIEALLTYEDRYFYYHPGINPLSLMRAAWQDLSSGRIVSGGSTISMQVARLIDPHSRTIGGKLKQLWRTAQLEYHYSKPQILEMYLNRAPYGGTIEGIGAASWVYLNKSPAALTASEAALFAVLPQAPSRLRPDRYPERAEAARNKVLDRLAQYGVWSTAKIADIKQEKIWLAARKTPNSAPLLARRIIQGEIGSIHHTTIDAGLQRQLEQMTYNWKSQLPEKTSLGLLVVDHRDMSVKAYIGSLDFQDNSRFGHVDMISAWRSPGSTLKPFLYALALDDGLIHAGSLLQDVPRRFDAYRPGNFDSGFNGPVSASDALVRSLNLPAVQLMEAYGAKRFTAKLRNVGTQLRFPLASEPNLSLILGGTAARMDQLVSAFSAFGREGLVSPLRFKPDDPLNNRRLFSPGAAWIVRRIMGGESRPMPEASLSAQVRLAWKTGTSYGYRDAWAIGINPRYTIGVWVGRPDGTPVAGQFGFATAVPIMGQVNNLLLLRMAQDNVPLPKDQKPASVSQAMICWPSGTVLPKGDTNCRQRRLSWILDETVPPTLLANEQESIFGIKKNIWINSAGFQVAADCPDAQQKTIDLWPITLESWLPASERRINRLPKIDKNCPPQNSEAPPLLISGLRNNDVLKRLPGQRSLDLRLVTQGGKGKQWWFLNGEQVAENFHDQPLVLRLDKVGNYQVSVLDLSGQVALLNFSVK</sequence>
<name>A0A0N0IAG9_9GAMM</name>
<evidence type="ECO:0000256" key="9">
    <source>
        <dbReference type="ARBA" id="ARBA00023268"/>
    </source>
</evidence>
<evidence type="ECO:0000256" key="11">
    <source>
        <dbReference type="ARBA" id="ARBA00049902"/>
    </source>
</evidence>
<comment type="caution">
    <text evidence="15">The sequence shown here is derived from an EMBL/GenBank/DDBJ whole genome shotgun (WGS) entry which is preliminary data.</text>
</comment>
<dbReference type="GO" id="GO:0006508">
    <property type="term" value="P:proteolysis"/>
    <property type="evidence" value="ECO:0007669"/>
    <property type="project" value="UniProtKB-KW"/>
</dbReference>
<dbReference type="AlphaFoldDB" id="A0A0N0IAG9"/>
<dbReference type="InterPro" id="IPR012338">
    <property type="entry name" value="Beta-lactam/transpept-like"/>
</dbReference>
<dbReference type="OrthoDB" id="9766909at2"/>
<evidence type="ECO:0000313" key="15">
    <source>
        <dbReference type="EMBL" id="KPD03032.1"/>
    </source>
</evidence>
<dbReference type="Gene3D" id="1.10.3810.10">
    <property type="entry name" value="Biosynthetic peptidoglycan transglycosylase-like"/>
    <property type="match status" value="1"/>
</dbReference>
<comment type="similarity">
    <text evidence="2">In the C-terminal section; belongs to the transpeptidase family.</text>
</comment>
<keyword evidence="9" id="KW-0511">Multifunctional enzyme</keyword>
<comment type="similarity">
    <text evidence="3">In the N-terminal section; belongs to the glycosyltransferase 51 family.</text>
</comment>
<dbReference type="EC" id="2.4.99.28" evidence="10"/>
<gene>
    <name evidence="15" type="ORF">M992_1520</name>
</gene>
<feature type="domain" description="Penicillin-binding protein transpeptidase" evidence="12">
    <location>
        <begin position="305"/>
        <end position="538"/>
    </location>
</feature>
<evidence type="ECO:0000259" key="14">
    <source>
        <dbReference type="Pfam" id="PF06832"/>
    </source>
</evidence>
<dbReference type="GO" id="GO:0030288">
    <property type="term" value="C:outer membrane-bounded periplasmic space"/>
    <property type="evidence" value="ECO:0007669"/>
    <property type="project" value="TreeGrafter"/>
</dbReference>
<keyword evidence="16" id="KW-1185">Reference proteome</keyword>
<evidence type="ECO:0000256" key="7">
    <source>
        <dbReference type="ARBA" id="ARBA00022679"/>
    </source>
</evidence>
<dbReference type="Pfam" id="PF06832">
    <property type="entry name" value="BiPBP_C"/>
    <property type="match status" value="1"/>
</dbReference>
<comment type="pathway">
    <text evidence="1">Cell wall biogenesis; peptidoglycan biosynthesis.</text>
</comment>
<keyword evidence="5" id="KW-0645">Protease</keyword>
<dbReference type="InterPro" id="IPR036950">
    <property type="entry name" value="PBP_transglycosylase"/>
</dbReference>
<evidence type="ECO:0000256" key="3">
    <source>
        <dbReference type="ARBA" id="ARBA00007739"/>
    </source>
</evidence>
<proteinExistence type="inferred from homology"/>
<keyword evidence="4" id="KW-0121">Carboxypeptidase</keyword>
<comment type="catalytic activity">
    <reaction evidence="11">
        <text>[GlcNAc-(1-&gt;4)-Mur2Ac(oyl-L-Ala-gamma-D-Glu-L-Lys-D-Ala-D-Ala)](n)-di-trans,octa-cis-undecaprenyl diphosphate + beta-D-GlcNAc-(1-&gt;4)-Mur2Ac(oyl-L-Ala-gamma-D-Glu-L-Lys-D-Ala-D-Ala)-di-trans,octa-cis-undecaprenyl diphosphate = [GlcNAc-(1-&gt;4)-Mur2Ac(oyl-L-Ala-gamma-D-Glu-L-Lys-D-Ala-D-Ala)](n+1)-di-trans,octa-cis-undecaprenyl diphosphate + di-trans,octa-cis-undecaprenyl diphosphate + H(+)</text>
        <dbReference type="Rhea" id="RHEA:23708"/>
        <dbReference type="Rhea" id="RHEA-COMP:9602"/>
        <dbReference type="Rhea" id="RHEA-COMP:9603"/>
        <dbReference type="ChEBI" id="CHEBI:15378"/>
        <dbReference type="ChEBI" id="CHEBI:58405"/>
        <dbReference type="ChEBI" id="CHEBI:60033"/>
        <dbReference type="ChEBI" id="CHEBI:78435"/>
        <dbReference type="EC" id="2.4.99.28"/>
    </reaction>
</comment>
<dbReference type="FunFam" id="3.40.710.10:FF:000021">
    <property type="entry name" value="Penicillin-binding protein 1C"/>
    <property type="match status" value="1"/>
</dbReference>
<dbReference type="EMBL" id="LGAA01000016">
    <property type="protein sequence ID" value="KPD03032.1"/>
    <property type="molecule type" value="Genomic_DNA"/>
</dbReference>
<dbReference type="GO" id="GO:0009252">
    <property type="term" value="P:peptidoglycan biosynthetic process"/>
    <property type="evidence" value="ECO:0007669"/>
    <property type="project" value="UniProtKB-UniPathway"/>
</dbReference>
<dbReference type="PANTHER" id="PTHR32282:SF15">
    <property type="entry name" value="PENICILLIN-BINDING PROTEIN 1C"/>
    <property type="match status" value="1"/>
</dbReference>
<dbReference type="RefSeq" id="WP_053908000.1">
    <property type="nucleotide sequence ID" value="NZ_CAWMUS010000016.1"/>
</dbReference>
<dbReference type="InterPro" id="IPR050396">
    <property type="entry name" value="Glycosyltr_51/Transpeptidase"/>
</dbReference>
<evidence type="ECO:0000256" key="8">
    <source>
        <dbReference type="ARBA" id="ARBA00022801"/>
    </source>
</evidence>
<keyword evidence="8" id="KW-0378">Hydrolase</keyword>